<evidence type="ECO:0000313" key="4">
    <source>
        <dbReference type="Proteomes" id="UP000279994"/>
    </source>
</evidence>
<gene>
    <name evidence="3" type="ORF">EFL26_18540</name>
</gene>
<evidence type="ECO:0000256" key="2">
    <source>
        <dbReference type="SAM" id="Phobius"/>
    </source>
</evidence>
<sequence length="235" mass="24573">MRTKTPTKKTLTDQASDLVEQVTPHVEAARERIVNDYLPVAQTVLAEARDAAIEVAKDARQAAQEAAANAEKSTRKSRKKAAKKARSKAKELAAAAVATPAGAAVAQKVRPEKRKGKKRFVFLLALIGAGAVAFKKLRGGQGAVSTSYSSPRPTAVPDPVTTAPPAPPEMHFEPDSDPNTDAMTDAGPGARAEGTTDAGGAFLDEMASDAAEEPHPVTTPDQPADIEDVTSTRKG</sequence>
<evidence type="ECO:0000313" key="3">
    <source>
        <dbReference type="EMBL" id="RNM12614.1"/>
    </source>
</evidence>
<feature type="compositionally biased region" description="Basic residues" evidence="1">
    <location>
        <begin position="75"/>
        <end position="87"/>
    </location>
</feature>
<dbReference type="Proteomes" id="UP000279994">
    <property type="component" value="Unassembled WGS sequence"/>
</dbReference>
<accession>A0A3N0GJF5</accession>
<organism evidence="3 4">
    <name type="scientific">Nocardioides pocheonensis</name>
    <dbReference type="NCBI Taxonomy" id="661485"/>
    <lineage>
        <taxon>Bacteria</taxon>
        <taxon>Bacillati</taxon>
        <taxon>Actinomycetota</taxon>
        <taxon>Actinomycetes</taxon>
        <taxon>Propionibacteriales</taxon>
        <taxon>Nocardioidaceae</taxon>
        <taxon>Nocardioides</taxon>
    </lineage>
</organism>
<dbReference type="EMBL" id="RJSF01000044">
    <property type="protein sequence ID" value="RNM12614.1"/>
    <property type="molecule type" value="Genomic_DNA"/>
</dbReference>
<keyword evidence="4" id="KW-1185">Reference proteome</keyword>
<evidence type="ECO:0000256" key="1">
    <source>
        <dbReference type="SAM" id="MobiDB-lite"/>
    </source>
</evidence>
<keyword evidence="2" id="KW-0812">Transmembrane</keyword>
<protein>
    <submittedName>
        <fullName evidence="3">Uncharacterized protein</fullName>
    </submittedName>
</protein>
<dbReference type="OrthoDB" id="3790870at2"/>
<dbReference type="AlphaFoldDB" id="A0A3N0GJF5"/>
<name>A0A3N0GJF5_9ACTN</name>
<feature type="compositionally biased region" description="Low complexity" evidence="1">
    <location>
        <begin position="151"/>
        <end position="161"/>
    </location>
</feature>
<feature type="transmembrane region" description="Helical" evidence="2">
    <location>
        <begin position="120"/>
        <end position="137"/>
    </location>
</feature>
<feature type="region of interest" description="Disordered" evidence="1">
    <location>
        <begin position="64"/>
        <end position="88"/>
    </location>
</feature>
<feature type="region of interest" description="Disordered" evidence="1">
    <location>
        <begin position="140"/>
        <end position="235"/>
    </location>
</feature>
<comment type="caution">
    <text evidence="3">The sequence shown here is derived from an EMBL/GenBank/DDBJ whole genome shotgun (WGS) entry which is preliminary data.</text>
</comment>
<keyword evidence="2" id="KW-1133">Transmembrane helix</keyword>
<dbReference type="RefSeq" id="WP_123224377.1">
    <property type="nucleotide sequence ID" value="NZ_RJSF01000044.1"/>
</dbReference>
<proteinExistence type="predicted"/>
<keyword evidence="2" id="KW-0472">Membrane</keyword>
<reference evidence="3 4" key="1">
    <citation type="submission" date="2018-11" db="EMBL/GenBank/DDBJ databases">
        <authorList>
            <person name="Li F."/>
        </authorList>
    </citation>
    <scope>NUCLEOTIDE SEQUENCE [LARGE SCALE GENOMIC DNA]</scope>
    <source>
        <strain evidence="3 4">Gsoil 818</strain>
    </source>
</reference>